<gene>
    <name evidence="2" type="ORF">EYC80_005143</name>
</gene>
<keyword evidence="3" id="KW-1185">Reference proteome</keyword>
<reference evidence="2 3" key="1">
    <citation type="submission" date="2019-06" db="EMBL/GenBank/DDBJ databases">
        <title>Genome Sequence of the Brown Rot Fungal Pathogen Monilinia laxa.</title>
        <authorList>
            <person name="De Miccolis Angelini R.M."/>
            <person name="Landi L."/>
            <person name="Abate D."/>
            <person name="Pollastro S."/>
            <person name="Romanazzi G."/>
            <person name="Faretra F."/>
        </authorList>
    </citation>
    <scope>NUCLEOTIDE SEQUENCE [LARGE SCALE GENOMIC DNA]</scope>
    <source>
        <strain evidence="2 3">Mlax316</strain>
    </source>
</reference>
<feature type="region of interest" description="Disordered" evidence="1">
    <location>
        <begin position="32"/>
        <end position="54"/>
    </location>
</feature>
<proteinExistence type="predicted"/>
<dbReference type="Proteomes" id="UP000326757">
    <property type="component" value="Unassembled WGS sequence"/>
</dbReference>
<comment type="caution">
    <text evidence="2">The sequence shown here is derived from an EMBL/GenBank/DDBJ whole genome shotgun (WGS) entry which is preliminary data.</text>
</comment>
<evidence type="ECO:0000313" key="2">
    <source>
        <dbReference type="EMBL" id="KAB8303765.1"/>
    </source>
</evidence>
<protein>
    <submittedName>
        <fullName evidence="2">Uncharacterized protein</fullName>
    </submittedName>
</protein>
<evidence type="ECO:0000256" key="1">
    <source>
        <dbReference type="SAM" id="MobiDB-lite"/>
    </source>
</evidence>
<evidence type="ECO:0000313" key="3">
    <source>
        <dbReference type="Proteomes" id="UP000326757"/>
    </source>
</evidence>
<accession>A0A5N6KJA2</accession>
<dbReference type="AlphaFoldDB" id="A0A5N6KJA2"/>
<dbReference type="EMBL" id="VIGI01000002">
    <property type="protein sequence ID" value="KAB8303765.1"/>
    <property type="molecule type" value="Genomic_DNA"/>
</dbReference>
<name>A0A5N6KJA2_MONLA</name>
<organism evidence="2 3">
    <name type="scientific">Monilinia laxa</name>
    <name type="common">Brown rot fungus</name>
    <name type="synonym">Sclerotinia laxa</name>
    <dbReference type="NCBI Taxonomy" id="61186"/>
    <lineage>
        <taxon>Eukaryota</taxon>
        <taxon>Fungi</taxon>
        <taxon>Dikarya</taxon>
        <taxon>Ascomycota</taxon>
        <taxon>Pezizomycotina</taxon>
        <taxon>Leotiomycetes</taxon>
        <taxon>Helotiales</taxon>
        <taxon>Sclerotiniaceae</taxon>
        <taxon>Monilinia</taxon>
    </lineage>
</organism>
<sequence length="140" mass="16050">MKSNPRYILNLKYMKSNPKYILNPKYTEKATPTNPIHTSDHTHIRSAQHLSSPRTKTISHITPHAGNPPTPRTCTTLNRVADEYDIEQDMFDRPDTYIASARHFICSGCMRITCKLGWKEKVWMRGKGKVGSRFSSRACL</sequence>